<dbReference type="Gene3D" id="1.10.1660.10">
    <property type="match status" value="1"/>
</dbReference>
<dbReference type="Pfam" id="PF12728">
    <property type="entry name" value="HTH_17"/>
    <property type="match status" value="1"/>
</dbReference>
<gene>
    <name evidence="2" type="ORF">SAMN04488494_1024</name>
</gene>
<dbReference type="AlphaFoldDB" id="A0A1M7EBL4"/>
<dbReference type="Proteomes" id="UP000184280">
    <property type="component" value="Unassembled WGS sequence"/>
</dbReference>
<sequence length="74" mass="8591">MTEKRIIGNAEAAKLLGVTESALRQMRYKHTIPYYKNRTGARVYYLQNELEDWMLTTRVATTAEVEEQARKGLL</sequence>
<protein>
    <submittedName>
        <fullName evidence="2">Helix-turn-helix domain-containing protein</fullName>
    </submittedName>
</protein>
<proteinExistence type="predicted"/>
<evidence type="ECO:0000313" key="2">
    <source>
        <dbReference type="EMBL" id="SHL89143.1"/>
    </source>
</evidence>
<reference evidence="2 3" key="1">
    <citation type="submission" date="2016-11" db="EMBL/GenBank/DDBJ databases">
        <authorList>
            <person name="Jaros S."/>
            <person name="Januszkiewicz K."/>
            <person name="Wedrychowicz H."/>
        </authorList>
    </citation>
    <scope>NUCLEOTIDE SEQUENCE [LARGE SCALE GENOMIC DNA]</scope>
    <source>
        <strain evidence="2 3">BPI-34</strain>
    </source>
</reference>
<dbReference type="SUPFAM" id="SSF46955">
    <property type="entry name" value="Putative DNA-binding domain"/>
    <property type="match status" value="1"/>
</dbReference>
<evidence type="ECO:0000313" key="3">
    <source>
        <dbReference type="Proteomes" id="UP000184280"/>
    </source>
</evidence>
<dbReference type="EMBL" id="FRCJ01000001">
    <property type="protein sequence ID" value="SHL89143.1"/>
    <property type="molecule type" value="Genomic_DNA"/>
</dbReference>
<organism evidence="2 3">
    <name type="scientific">Xylanibacter ruminicola</name>
    <name type="common">Prevotella ruminicola</name>
    <dbReference type="NCBI Taxonomy" id="839"/>
    <lineage>
        <taxon>Bacteria</taxon>
        <taxon>Pseudomonadati</taxon>
        <taxon>Bacteroidota</taxon>
        <taxon>Bacteroidia</taxon>
        <taxon>Bacteroidales</taxon>
        <taxon>Prevotellaceae</taxon>
        <taxon>Xylanibacter</taxon>
    </lineage>
</organism>
<feature type="domain" description="Helix-turn-helix" evidence="1">
    <location>
        <begin position="10"/>
        <end position="55"/>
    </location>
</feature>
<accession>A0A1M7EBL4</accession>
<evidence type="ECO:0000259" key="1">
    <source>
        <dbReference type="Pfam" id="PF12728"/>
    </source>
</evidence>
<dbReference type="RefSeq" id="WP_073043281.1">
    <property type="nucleotide sequence ID" value="NZ_FOLF01000003.1"/>
</dbReference>
<dbReference type="InterPro" id="IPR041657">
    <property type="entry name" value="HTH_17"/>
</dbReference>
<name>A0A1M7EBL4_XYLRU</name>
<dbReference type="OrthoDB" id="9806994at2"/>
<dbReference type="InterPro" id="IPR009061">
    <property type="entry name" value="DNA-bd_dom_put_sf"/>
</dbReference>